<protein>
    <submittedName>
        <fullName evidence="1">Uncharacterized protein</fullName>
    </submittedName>
</protein>
<evidence type="ECO:0000313" key="1">
    <source>
        <dbReference type="EMBL" id="GMG76909.1"/>
    </source>
</evidence>
<proteinExistence type="predicted"/>
<gene>
    <name evidence="1" type="ORF">ShirakiTB12_53780</name>
</gene>
<reference evidence="1" key="1">
    <citation type="journal article" date="2024" name="Appl Microbiol">
        <title>Effect of kuratsuki Bacillus and Priestia on Taste of Sake.</title>
        <authorList>
            <person name="Kobayashi K."/>
            <person name="Nishida H."/>
        </authorList>
    </citation>
    <scope>NUCLEOTIDE SEQUENCE</scope>
    <source>
        <strain evidence="1">B-12</strain>
    </source>
</reference>
<accession>A0AAX6BTC8</accession>
<dbReference type="EMBL" id="BSYK01000003">
    <property type="protein sequence ID" value="GMG76909.1"/>
    <property type="molecule type" value="Genomic_DNA"/>
</dbReference>
<organism evidence="1 2">
    <name type="scientific">Priestia megaterium</name>
    <name type="common">Bacillus megaterium</name>
    <dbReference type="NCBI Taxonomy" id="1404"/>
    <lineage>
        <taxon>Bacteria</taxon>
        <taxon>Bacillati</taxon>
        <taxon>Bacillota</taxon>
        <taxon>Bacilli</taxon>
        <taxon>Bacillales</taxon>
        <taxon>Bacillaceae</taxon>
        <taxon>Priestia</taxon>
    </lineage>
</organism>
<sequence>MSLYRRHSVLVVIVKIKNPIKAVASKIVKKPPCTIYFVHGGFLLLENFKYLDYSSYILDIL</sequence>
<dbReference type="AlphaFoldDB" id="A0AAX6BTC8"/>
<name>A0AAX6BTC8_PRIMG</name>
<dbReference type="Proteomes" id="UP001165240">
    <property type="component" value="Unassembled WGS sequence"/>
</dbReference>
<comment type="caution">
    <text evidence="1">The sequence shown here is derived from an EMBL/GenBank/DDBJ whole genome shotgun (WGS) entry which is preliminary data.</text>
</comment>
<evidence type="ECO:0000313" key="2">
    <source>
        <dbReference type="Proteomes" id="UP001165240"/>
    </source>
</evidence>